<dbReference type="SUPFAM" id="SSF52833">
    <property type="entry name" value="Thioredoxin-like"/>
    <property type="match status" value="1"/>
</dbReference>
<dbReference type="AlphaFoldDB" id="X1J4Y4"/>
<feature type="region of interest" description="Disordered" evidence="1">
    <location>
        <begin position="1"/>
        <end position="21"/>
    </location>
</feature>
<evidence type="ECO:0000256" key="1">
    <source>
        <dbReference type="SAM" id="MobiDB-lite"/>
    </source>
</evidence>
<protein>
    <recommendedName>
        <fullName evidence="3">Glutaredoxin domain-containing protein</fullName>
    </recommendedName>
</protein>
<name>X1J4Y4_9ZZZZ</name>
<dbReference type="EMBL" id="BARU01027362">
    <property type="protein sequence ID" value="GAH73399.1"/>
    <property type="molecule type" value="Genomic_DNA"/>
</dbReference>
<feature type="non-terminal residue" evidence="2">
    <location>
        <position position="102"/>
    </location>
</feature>
<evidence type="ECO:0000313" key="2">
    <source>
        <dbReference type="EMBL" id="GAH73399.1"/>
    </source>
</evidence>
<evidence type="ECO:0008006" key="3">
    <source>
        <dbReference type="Google" id="ProtNLM"/>
    </source>
</evidence>
<proteinExistence type="predicted"/>
<gene>
    <name evidence="2" type="ORF">S03H2_43811</name>
</gene>
<sequence length="102" mass="11290">MTLRNPMASSTLTSRVPDGDNEAPLRIRVFTSERCAFSQIALENVRCVVQNLKQSNQELEVVEDSVDGNPNILEAHNIMALPLTVVGNFYIVGIPTFQDLES</sequence>
<comment type="caution">
    <text evidence="2">The sequence shown here is derived from an EMBL/GenBank/DDBJ whole genome shotgun (WGS) entry which is preliminary data.</text>
</comment>
<accession>X1J4Y4</accession>
<reference evidence="2" key="1">
    <citation type="journal article" date="2014" name="Front. Microbiol.">
        <title>High frequency of phylogenetically diverse reductive dehalogenase-homologous genes in deep subseafloor sedimentary metagenomes.</title>
        <authorList>
            <person name="Kawai M."/>
            <person name="Futagami T."/>
            <person name="Toyoda A."/>
            <person name="Takaki Y."/>
            <person name="Nishi S."/>
            <person name="Hori S."/>
            <person name="Arai W."/>
            <person name="Tsubouchi T."/>
            <person name="Morono Y."/>
            <person name="Uchiyama I."/>
            <person name="Ito T."/>
            <person name="Fujiyama A."/>
            <person name="Inagaki F."/>
            <person name="Takami H."/>
        </authorList>
    </citation>
    <scope>NUCLEOTIDE SEQUENCE</scope>
    <source>
        <strain evidence="2">Expedition CK06-06</strain>
    </source>
</reference>
<dbReference type="Gene3D" id="3.40.30.10">
    <property type="entry name" value="Glutaredoxin"/>
    <property type="match status" value="1"/>
</dbReference>
<dbReference type="InterPro" id="IPR036249">
    <property type="entry name" value="Thioredoxin-like_sf"/>
</dbReference>
<organism evidence="2">
    <name type="scientific">marine sediment metagenome</name>
    <dbReference type="NCBI Taxonomy" id="412755"/>
    <lineage>
        <taxon>unclassified sequences</taxon>
        <taxon>metagenomes</taxon>
        <taxon>ecological metagenomes</taxon>
    </lineage>
</organism>